<name>N0B6P6_9HYPH</name>
<evidence type="ECO:0000313" key="3">
    <source>
        <dbReference type="Proteomes" id="UP000005952"/>
    </source>
</evidence>
<dbReference type="HOGENOM" id="CLU_1633156_0_0_5"/>
<dbReference type="Proteomes" id="UP000005952">
    <property type="component" value="Chromosome"/>
</dbReference>
<dbReference type="AlphaFoldDB" id="N0B6P6"/>
<evidence type="ECO:0000256" key="1">
    <source>
        <dbReference type="SAM" id="MobiDB-lite"/>
    </source>
</evidence>
<feature type="region of interest" description="Disordered" evidence="1">
    <location>
        <begin position="58"/>
        <end position="81"/>
    </location>
</feature>
<feature type="region of interest" description="Disordered" evidence="1">
    <location>
        <begin position="142"/>
        <end position="162"/>
    </location>
</feature>
<protein>
    <submittedName>
        <fullName evidence="2">Uncharacterized protein</fullName>
    </submittedName>
</protein>
<gene>
    <name evidence="2" type="ORF">HYPDE_22623</name>
</gene>
<organism evidence="2 3">
    <name type="scientific">Hyphomicrobium denitrificans 1NES1</name>
    <dbReference type="NCBI Taxonomy" id="670307"/>
    <lineage>
        <taxon>Bacteria</taxon>
        <taxon>Pseudomonadati</taxon>
        <taxon>Pseudomonadota</taxon>
        <taxon>Alphaproteobacteria</taxon>
        <taxon>Hyphomicrobiales</taxon>
        <taxon>Hyphomicrobiaceae</taxon>
        <taxon>Hyphomicrobium</taxon>
    </lineage>
</organism>
<feature type="region of interest" description="Disordered" evidence="1">
    <location>
        <begin position="1"/>
        <end position="42"/>
    </location>
</feature>
<dbReference type="EMBL" id="CP005587">
    <property type="protein sequence ID" value="AGK56211.1"/>
    <property type="molecule type" value="Genomic_DNA"/>
</dbReference>
<feature type="compositionally biased region" description="Basic and acidic residues" evidence="1">
    <location>
        <begin position="151"/>
        <end position="162"/>
    </location>
</feature>
<accession>N0B6P6</accession>
<sequence>MRRMLPLEPHQRRAPPVPAEPRPNARPARAQSKTARRRRTTVPTGYKRRNFRRTQNIRANDAGGAYKAAQGAVGADTQPDGRRFKRRHISWPNEGKLQHAESRLQDRGLIIRVLTGIRCEAATERFAAGDMSELPVRSPSFQPLGCGARRSTRDTAGIRDIR</sequence>
<dbReference type="KEGG" id="hdt:HYPDE_22623"/>
<evidence type="ECO:0000313" key="2">
    <source>
        <dbReference type="EMBL" id="AGK56211.1"/>
    </source>
</evidence>
<dbReference type="STRING" id="670307.HYPDE_22623"/>
<reference evidence="2 3" key="1">
    <citation type="journal article" date="2013" name="Genome Announc.">
        <title>Genome sequences for three denitrifying bacterial strains isolated from a uranium- and nitrate-contaminated subsurface environment.</title>
        <authorList>
            <person name="Venkatramanan R."/>
            <person name="Prakash O."/>
            <person name="Woyke T."/>
            <person name="Chain P."/>
            <person name="Goodwin L.A."/>
            <person name="Watson D."/>
            <person name="Brooks S."/>
            <person name="Kostka J.E."/>
            <person name="Green S.J."/>
        </authorList>
    </citation>
    <scope>NUCLEOTIDE SEQUENCE [LARGE SCALE GENOMIC DNA]</scope>
    <source>
        <strain evidence="2 3">1NES1</strain>
    </source>
</reference>
<proteinExistence type="predicted"/>
<keyword evidence="3" id="KW-1185">Reference proteome</keyword>